<accession>A0A6H1ZZI0</accession>
<dbReference type="EMBL" id="MT144363">
    <property type="protein sequence ID" value="QJA52727.1"/>
    <property type="molecule type" value="Genomic_DNA"/>
</dbReference>
<dbReference type="AlphaFoldDB" id="A0A6H1ZZI0"/>
<proteinExistence type="predicted"/>
<protein>
    <submittedName>
        <fullName evidence="1">Uncharacterized protein</fullName>
    </submittedName>
</protein>
<name>A0A6H1ZZI0_9ZZZZ</name>
<evidence type="ECO:0000313" key="1">
    <source>
        <dbReference type="EMBL" id="QJA52727.1"/>
    </source>
</evidence>
<organism evidence="1">
    <name type="scientific">viral metagenome</name>
    <dbReference type="NCBI Taxonomy" id="1070528"/>
    <lineage>
        <taxon>unclassified sequences</taxon>
        <taxon>metagenomes</taxon>
        <taxon>organismal metagenomes</taxon>
    </lineage>
</organism>
<sequence length="78" mass="8641">MAEKPEPIEVTILHVREYTVGPLEGSQTTLHDILFQAPGMVPLLITLPAEEDTPEGRAVAIRAKIEAERARKPERLTV</sequence>
<gene>
    <name evidence="1" type="ORF">TM448A02924_0004</name>
</gene>
<reference evidence="1" key="1">
    <citation type="submission" date="2020-03" db="EMBL/GenBank/DDBJ databases">
        <title>The deep terrestrial virosphere.</title>
        <authorList>
            <person name="Holmfeldt K."/>
            <person name="Nilsson E."/>
            <person name="Simone D."/>
            <person name="Lopez-Fernandez M."/>
            <person name="Wu X."/>
            <person name="de Brujin I."/>
            <person name="Lundin D."/>
            <person name="Andersson A."/>
            <person name="Bertilsson S."/>
            <person name="Dopson M."/>
        </authorList>
    </citation>
    <scope>NUCLEOTIDE SEQUENCE</scope>
    <source>
        <strain evidence="1">TM448A02924</strain>
    </source>
</reference>